<dbReference type="STRING" id="156994.SAMN04488028_103344"/>
<proteinExistence type="predicted"/>
<reference evidence="2" key="1">
    <citation type="submission" date="2016-11" db="EMBL/GenBank/DDBJ databases">
        <authorList>
            <person name="Varghese N."/>
            <person name="Submissions S."/>
        </authorList>
    </citation>
    <scope>NUCLEOTIDE SEQUENCE [LARGE SCALE GENOMIC DNA]</scope>
    <source>
        <strain evidence="2">DSM 26134</strain>
    </source>
</reference>
<dbReference type="EMBL" id="FRAA01000003">
    <property type="protein sequence ID" value="SHK20091.1"/>
    <property type="molecule type" value="Genomic_DNA"/>
</dbReference>
<evidence type="ECO:0000313" key="2">
    <source>
        <dbReference type="Proteomes" id="UP000184474"/>
    </source>
</evidence>
<organism evidence="1 2">
    <name type="scientific">Reichenbachiella agariperforans</name>
    <dbReference type="NCBI Taxonomy" id="156994"/>
    <lineage>
        <taxon>Bacteria</taxon>
        <taxon>Pseudomonadati</taxon>
        <taxon>Bacteroidota</taxon>
        <taxon>Cytophagia</taxon>
        <taxon>Cytophagales</taxon>
        <taxon>Reichenbachiellaceae</taxon>
        <taxon>Reichenbachiella</taxon>
    </lineage>
</organism>
<keyword evidence="2" id="KW-1185">Reference proteome</keyword>
<sequence>MSATESFPSRKPDILCNGQKYQLIASKRILKSWYLNSIGIQQIDIEIIQLLHYK</sequence>
<name>A0A1M6QIM2_REIAG</name>
<dbReference type="Proteomes" id="UP000184474">
    <property type="component" value="Unassembled WGS sequence"/>
</dbReference>
<protein>
    <submittedName>
        <fullName evidence="1">Uncharacterized protein</fullName>
    </submittedName>
</protein>
<gene>
    <name evidence="1" type="ORF">SAMN04488028_103344</name>
</gene>
<dbReference type="AlphaFoldDB" id="A0A1M6QIM2"/>
<evidence type="ECO:0000313" key="1">
    <source>
        <dbReference type="EMBL" id="SHK20091.1"/>
    </source>
</evidence>
<accession>A0A1M6QIM2</accession>